<feature type="region of interest" description="Disordered" evidence="1">
    <location>
        <begin position="1"/>
        <end position="32"/>
    </location>
</feature>
<accession>A0A0A9GN60</accession>
<protein>
    <submittedName>
        <fullName evidence="2">Uncharacterized protein</fullName>
    </submittedName>
</protein>
<evidence type="ECO:0000256" key="1">
    <source>
        <dbReference type="SAM" id="MobiDB-lite"/>
    </source>
</evidence>
<reference evidence="2" key="1">
    <citation type="submission" date="2014-09" db="EMBL/GenBank/DDBJ databases">
        <authorList>
            <person name="Magalhaes I.L.F."/>
            <person name="Oliveira U."/>
            <person name="Santos F.R."/>
            <person name="Vidigal T.H.D.A."/>
            <person name="Brescovit A.D."/>
            <person name="Santos A.J."/>
        </authorList>
    </citation>
    <scope>NUCLEOTIDE SEQUENCE</scope>
    <source>
        <tissue evidence="2">Shoot tissue taken approximately 20 cm above the soil surface</tissue>
    </source>
</reference>
<dbReference type="AlphaFoldDB" id="A0A0A9GN60"/>
<sequence length="32" mass="3668">MLRNTNTNSFRSPRSFSMTDLQNASSYNLAEN</sequence>
<proteinExistence type="predicted"/>
<organism evidence="2">
    <name type="scientific">Arundo donax</name>
    <name type="common">Giant reed</name>
    <name type="synonym">Donax arundinaceus</name>
    <dbReference type="NCBI Taxonomy" id="35708"/>
    <lineage>
        <taxon>Eukaryota</taxon>
        <taxon>Viridiplantae</taxon>
        <taxon>Streptophyta</taxon>
        <taxon>Embryophyta</taxon>
        <taxon>Tracheophyta</taxon>
        <taxon>Spermatophyta</taxon>
        <taxon>Magnoliopsida</taxon>
        <taxon>Liliopsida</taxon>
        <taxon>Poales</taxon>
        <taxon>Poaceae</taxon>
        <taxon>PACMAD clade</taxon>
        <taxon>Arundinoideae</taxon>
        <taxon>Arundineae</taxon>
        <taxon>Arundo</taxon>
    </lineage>
</organism>
<name>A0A0A9GN60_ARUDO</name>
<dbReference type="EMBL" id="GBRH01171964">
    <property type="protein sequence ID" value="JAE25932.1"/>
    <property type="molecule type" value="Transcribed_RNA"/>
</dbReference>
<evidence type="ECO:0000313" key="2">
    <source>
        <dbReference type="EMBL" id="JAE25932.1"/>
    </source>
</evidence>
<reference evidence="2" key="2">
    <citation type="journal article" date="2015" name="Data Brief">
        <title>Shoot transcriptome of the giant reed, Arundo donax.</title>
        <authorList>
            <person name="Barrero R.A."/>
            <person name="Guerrero F.D."/>
            <person name="Moolhuijzen P."/>
            <person name="Goolsby J.A."/>
            <person name="Tidwell J."/>
            <person name="Bellgard S.E."/>
            <person name="Bellgard M.I."/>
        </authorList>
    </citation>
    <scope>NUCLEOTIDE SEQUENCE</scope>
    <source>
        <tissue evidence="2">Shoot tissue taken approximately 20 cm above the soil surface</tissue>
    </source>
</reference>